<feature type="transmembrane region" description="Helical" evidence="5">
    <location>
        <begin position="142"/>
        <end position="161"/>
    </location>
</feature>
<sequence>MKMRNFREFNKWLSLIVISMSIFLCILDLFIVNIAIPSIKNSINASTAETQFIIVFYIIGYGAFLITGSKIGNKYGHKKIFIVSMFSFMVFSFFCGNATSATALNVSRLFQGISAAFMVPQGVALISNVFKIEEERVKALGIYGAIAGIASVIGQVLGGVIPDLHLSFDAWRLVFFINIPIAILVIILANKYLKEVEIKGKESIQIFPQMILIILLIVLMYAIVISGEEGWRTNNILLLLLSLTGLILFILNQKRKFKKGKEVLINMKPFLYQSFKIALLAAVTYYLVQDSYFFINANFFEEHHHLSSTKTGLLFACQGIGYVLASLLSVRFLNKYQEKFIVFGLLIMVLGLVGHIYAVNTPAINLSIISVVLFFYGIGCGIVLPSMFTNAMRKLPVSITSLATGVYLTIQQISIGFGVSLVGGIYFNLDNGYLMATCVMIFLLLITISIFLISDVSLKRNSL</sequence>
<dbReference type="Proteomes" id="UP000255231">
    <property type="component" value="Unassembled WGS sequence"/>
</dbReference>
<evidence type="ECO:0000313" key="9">
    <source>
        <dbReference type="Proteomes" id="UP000185725"/>
    </source>
</evidence>
<dbReference type="CDD" id="cd17321">
    <property type="entry name" value="MFS_MMR_MDR_like"/>
    <property type="match status" value="1"/>
</dbReference>
<feature type="domain" description="Major facilitator superfamily (MFS) profile" evidence="6">
    <location>
        <begin position="14"/>
        <end position="457"/>
    </location>
</feature>
<keyword evidence="2 5" id="KW-0812">Transmembrane</keyword>
<dbReference type="Pfam" id="PF07690">
    <property type="entry name" value="MFS_1"/>
    <property type="match status" value="1"/>
</dbReference>
<dbReference type="EMBL" id="FTMF01000001">
    <property type="protein sequence ID" value="SIP95578.1"/>
    <property type="molecule type" value="Genomic_DNA"/>
</dbReference>
<feature type="transmembrane region" description="Helical" evidence="5">
    <location>
        <begin position="109"/>
        <end position="130"/>
    </location>
</feature>
<keyword evidence="4 5" id="KW-0472">Membrane</keyword>
<dbReference type="Proteomes" id="UP000185725">
    <property type="component" value="Unassembled WGS sequence"/>
</dbReference>
<dbReference type="Gene3D" id="1.20.1250.20">
    <property type="entry name" value="MFS general substrate transporter like domains"/>
    <property type="match status" value="1"/>
</dbReference>
<feature type="transmembrane region" description="Helical" evidence="5">
    <location>
        <begin position="173"/>
        <end position="193"/>
    </location>
</feature>
<evidence type="ECO:0000313" key="8">
    <source>
        <dbReference type="EMBL" id="SUX42833.1"/>
    </source>
</evidence>
<comment type="subcellular location">
    <subcellularLocation>
        <location evidence="1">Membrane</location>
        <topology evidence="1">Multi-pass membrane protein</topology>
    </subcellularLocation>
</comment>
<dbReference type="EMBL" id="UFVS01000001">
    <property type="protein sequence ID" value="SUX42833.1"/>
    <property type="molecule type" value="Genomic_DNA"/>
</dbReference>
<feature type="transmembrane region" description="Helical" evidence="5">
    <location>
        <begin position="48"/>
        <end position="68"/>
    </location>
</feature>
<evidence type="ECO:0000313" key="7">
    <source>
        <dbReference type="EMBL" id="SIP95578.1"/>
    </source>
</evidence>
<evidence type="ECO:0000256" key="1">
    <source>
        <dbReference type="ARBA" id="ARBA00004141"/>
    </source>
</evidence>
<gene>
    <name evidence="8" type="primary">stp</name>
    <name evidence="8" type="ORF">NCTC13560_01599</name>
    <name evidence="7" type="ORF">SAMN05421682_101469</name>
</gene>
<feature type="transmembrane region" description="Helical" evidence="5">
    <location>
        <begin position="80"/>
        <end position="103"/>
    </location>
</feature>
<dbReference type="PROSITE" id="PS50850">
    <property type="entry name" value="MFS"/>
    <property type="match status" value="1"/>
</dbReference>
<feature type="transmembrane region" description="Helical" evidence="5">
    <location>
        <begin position="313"/>
        <end position="333"/>
    </location>
</feature>
<dbReference type="PRINTS" id="PR01036">
    <property type="entry name" value="TCRTETB"/>
</dbReference>
<feature type="transmembrane region" description="Helical" evidence="5">
    <location>
        <begin position="405"/>
        <end position="427"/>
    </location>
</feature>
<keyword evidence="3 5" id="KW-1133">Transmembrane helix</keyword>
<reference evidence="8 10" key="2">
    <citation type="submission" date="2018-06" db="EMBL/GenBank/DDBJ databases">
        <authorList>
            <consortium name="Pathogen Informatics"/>
            <person name="Doyle S."/>
        </authorList>
    </citation>
    <scope>NUCLEOTIDE SEQUENCE [LARGE SCALE GENOMIC DNA]</scope>
    <source>
        <strain evidence="8 10">NCTC13560</strain>
    </source>
</reference>
<dbReference type="AlphaFoldDB" id="A0A381F8M1"/>
<dbReference type="Gene3D" id="1.20.1720.10">
    <property type="entry name" value="Multidrug resistance protein D"/>
    <property type="match status" value="1"/>
</dbReference>
<evidence type="ECO:0000313" key="10">
    <source>
        <dbReference type="Proteomes" id="UP000255231"/>
    </source>
</evidence>
<organism evidence="8 10">
    <name type="scientific">Chryseobacterium indoltheticum</name>
    <dbReference type="NCBI Taxonomy" id="254"/>
    <lineage>
        <taxon>Bacteria</taxon>
        <taxon>Pseudomonadati</taxon>
        <taxon>Bacteroidota</taxon>
        <taxon>Flavobacteriia</taxon>
        <taxon>Flavobacteriales</taxon>
        <taxon>Weeksellaceae</taxon>
        <taxon>Chryseobacterium group</taxon>
        <taxon>Chryseobacterium</taxon>
    </lineage>
</organism>
<feature type="transmembrane region" description="Helical" evidence="5">
    <location>
        <begin position="205"/>
        <end position="225"/>
    </location>
</feature>
<feature type="transmembrane region" description="Helical" evidence="5">
    <location>
        <begin position="340"/>
        <end position="358"/>
    </location>
</feature>
<dbReference type="InterPro" id="IPR011701">
    <property type="entry name" value="MFS"/>
</dbReference>
<evidence type="ECO:0000256" key="5">
    <source>
        <dbReference type="SAM" id="Phobius"/>
    </source>
</evidence>
<dbReference type="PANTHER" id="PTHR42718">
    <property type="entry name" value="MAJOR FACILITATOR SUPERFAMILY MULTIDRUG TRANSPORTER MFSC"/>
    <property type="match status" value="1"/>
</dbReference>
<evidence type="ECO:0000256" key="3">
    <source>
        <dbReference type="ARBA" id="ARBA00022989"/>
    </source>
</evidence>
<name>A0A381F8M1_9FLAO</name>
<feature type="transmembrane region" description="Helical" evidence="5">
    <location>
        <begin position="231"/>
        <end position="250"/>
    </location>
</feature>
<dbReference type="GO" id="GO:0022857">
    <property type="term" value="F:transmembrane transporter activity"/>
    <property type="evidence" value="ECO:0007669"/>
    <property type="project" value="InterPro"/>
</dbReference>
<evidence type="ECO:0000259" key="6">
    <source>
        <dbReference type="PROSITE" id="PS50850"/>
    </source>
</evidence>
<feature type="transmembrane region" description="Helical" evidence="5">
    <location>
        <begin position="270"/>
        <end position="288"/>
    </location>
</feature>
<feature type="transmembrane region" description="Helical" evidence="5">
    <location>
        <begin position="12"/>
        <end position="36"/>
    </location>
</feature>
<reference evidence="7 9" key="1">
    <citation type="submission" date="2017-01" db="EMBL/GenBank/DDBJ databases">
        <authorList>
            <person name="Varghese N."/>
            <person name="Submissions S."/>
        </authorList>
    </citation>
    <scope>NUCLEOTIDE SEQUENCE [LARGE SCALE GENOMIC DNA]</scope>
    <source>
        <strain evidence="7 9">ATCC 27950</strain>
    </source>
</reference>
<feature type="transmembrane region" description="Helical" evidence="5">
    <location>
        <begin position="433"/>
        <end position="453"/>
    </location>
</feature>
<dbReference type="GO" id="GO:0016020">
    <property type="term" value="C:membrane"/>
    <property type="evidence" value="ECO:0007669"/>
    <property type="project" value="UniProtKB-SubCell"/>
</dbReference>
<keyword evidence="9" id="KW-1185">Reference proteome</keyword>
<dbReference type="InterPro" id="IPR036259">
    <property type="entry name" value="MFS_trans_sf"/>
</dbReference>
<dbReference type="SUPFAM" id="SSF103473">
    <property type="entry name" value="MFS general substrate transporter"/>
    <property type="match status" value="1"/>
</dbReference>
<proteinExistence type="predicted"/>
<feature type="transmembrane region" description="Helical" evidence="5">
    <location>
        <begin position="364"/>
        <end position="384"/>
    </location>
</feature>
<dbReference type="InterPro" id="IPR020846">
    <property type="entry name" value="MFS_dom"/>
</dbReference>
<protein>
    <submittedName>
        <fullName evidence="7">Major Facilitator Superfamily protein</fullName>
    </submittedName>
    <submittedName>
        <fullName evidence="8">Spectinomycin tetracycline efflux pump</fullName>
    </submittedName>
</protein>
<dbReference type="PANTHER" id="PTHR42718:SF39">
    <property type="entry name" value="ACTINORHODIN TRANSPORTER-RELATED"/>
    <property type="match status" value="1"/>
</dbReference>
<accession>A0A381F8M1</accession>
<evidence type="ECO:0000256" key="2">
    <source>
        <dbReference type="ARBA" id="ARBA00022692"/>
    </source>
</evidence>
<evidence type="ECO:0000256" key="4">
    <source>
        <dbReference type="ARBA" id="ARBA00023136"/>
    </source>
</evidence>